<comment type="caution">
    <text evidence="2">The sequence shown here is derived from an EMBL/GenBank/DDBJ whole genome shotgun (WGS) entry which is preliminary data.</text>
</comment>
<name>A0A9J6EBD7_RHIMP</name>
<feature type="region of interest" description="Disordered" evidence="1">
    <location>
        <begin position="55"/>
        <end position="118"/>
    </location>
</feature>
<sequence length="189" mass="21237">MAESSEASCDSDILSTEYMTLLQRLCRLTNPTVAEISAIFTGDFRRALGGARARPSVRAEAASAQAPSGSRATPSTSRGSKKRFGKPGSGKGRGRKGITRVEPEEEDEPNSEDVGFARPCTWEPDRPCWLRGELEQWNNLLARNFFELKEHLWSEFTFTGYGWSEINVPEDLDTLRVSLLINFLLRRHR</sequence>
<dbReference type="Proteomes" id="UP000821866">
    <property type="component" value="Chromosome 3"/>
</dbReference>
<reference evidence="2" key="2">
    <citation type="submission" date="2021-09" db="EMBL/GenBank/DDBJ databases">
        <authorList>
            <person name="Jia N."/>
            <person name="Wang J."/>
            <person name="Shi W."/>
            <person name="Du L."/>
            <person name="Sun Y."/>
            <person name="Zhan W."/>
            <person name="Jiang J."/>
            <person name="Wang Q."/>
            <person name="Zhang B."/>
            <person name="Ji P."/>
            <person name="Sakyi L.B."/>
            <person name="Cui X."/>
            <person name="Yuan T."/>
            <person name="Jiang B."/>
            <person name="Yang W."/>
            <person name="Lam T.T.-Y."/>
            <person name="Chang Q."/>
            <person name="Ding S."/>
            <person name="Wang X."/>
            <person name="Zhu J."/>
            <person name="Ruan X."/>
            <person name="Zhao L."/>
            <person name="Wei J."/>
            <person name="Que T."/>
            <person name="Du C."/>
            <person name="Cheng J."/>
            <person name="Dai P."/>
            <person name="Han X."/>
            <person name="Huang E."/>
            <person name="Gao Y."/>
            <person name="Liu J."/>
            <person name="Shao H."/>
            <person name="Ye R."/>
            <person name="Li L."/>
            <person name="Wei W."/>
            <person name="Wang X."/>
            <person name="Wang C."/>
            <person name="Huo Q."/>
            <person name="Li W."/>
            <person name="Guo W."/>
            <person name="Chen H."/>
            <person name="Chen S."/>
            <person name="Zhou L."/>
            <person name="Zhou L."/>
            <person name="Ni X."/>
            <person name="Tian J."/>
            <person name="Zhou Y."/>
            <person name="Sheng Y."/>
            <person name="Liu T."/>
            <person name="Pan Y."/>
            <person name="Xia L."/>
            <person name="Li J."/>
            <person name="Zhao F."/>
            <person name="Cao W."/>
        </authorList>
    </citation>
    <scope>NUCLEOTIDE SEQUENCE</scope>
    <source>
        <strain evidence="2">Rmic-2018</strain>
        <tissue evidence="2">Larvae</tissue>
    </source>
</reference>
<evidence type="ECO:0000313" key="2">
    <source>
        <dbReference type="EMBL" id="KAH8031612.1"/>
    </source>
</evidence>
<dbReference type="VEuPathDB" id="VectorBase:LOC119164680"/>
<gene>
    <name evidence="2" type="ORF">HPB51_019512</name>
</gene>
<protein>
    <submittedName>
        <fullName evidence="2">Uncharacterized protein</fullName>
    </submittedName>
</protein>
<dbReference type="EMBL" id="JABSTU010000005">
    <property type="protein sequence ID" value="KAH8031612.1"/>
    <property type="molecule type" value="Genomic_DNA"/>
</dbReference>
<feature type="compositionally biased region" description="Polar residues" evidence="1">
    <location>
        <begin position="65"/>
        <end position="76"/>
    </location>
</feature>
<organism evidence="2 3">
    <name type="scientific">Rhipicephalus microplus</name>
    <name type="common">Cattle tick</name>
    <name type="synonym">Boophilus microplus</name>
    <dbReference type="NCBI Taxonomy" id="6941"/>
    <lineage>
        <taxon>Eukaryota</taxon>
        <taxon>Metazoa</taxon>
        <taxon>Ecdysozoa</taxon>
        <taxon>Arthropoda</taxon>
        <taxon>Chelicerata</taxon>
        <taxon>Arachnida</taxon>
        <taxon>Acari</taxon>
        <taxon>Parasitiformes</taxon>
        <taxon>Ixodida</taxon>
        <taxon>Ixodoidea</taxon>
        <taxon>Ixodidae</taxon>
        <taxon>Rhipicephalinae</taxon>
        <taxon>Rhipicephalus</taxon>
        <taxon>Boophilus</taxon>
    </lineage>
</organism>
<reference evidence="2" key="1">
    <citation type="journal article" date="2020" name="Cell">
        <title>Large-Scale Comparative Analyses of Tick Genomes Elucidate Their Genetic Diversity and Vector Capacities.</title>
        <authorList>
            <consortium name="Tick Genome and Microbiome Consortium (TIGMIC)"/>
            <person name="Jia N."/>
            <person name="Wang J."/>
            <person name="Shi W."/>
            <person name="Du L."/>
            <person name="Sun Y."/>
            <person name="Zhan W."/>
            <person name="Jiang J.F."/>
            <person name="Wang Q."/>
            <person name="Zhang B."/>
            <person name="Ji P."/>
            <person name="Bell-Sakyi L."/>
            <person name="Cui X.M."/>
            <person name="Yuan T.T."/>
            <person name="Jiang B.G."/>
            <person name="Yang W.F."/>
            <person name="Lam T.T."/>
            <person name="Chang Q.C."/>
            <person name="Ding S.J."/>
            <person name="Wang X.J."/>
            <person name="Zhu J.G."/>
            <person name="Ruan X.D."/>
            <person name="Zhao L."/>
            <person name="Wei J.T."/>
            <person name="Ye R.Z."/>
            <person name="Que T.C."/>
            <person name="Du C.H."/>
            <person name="Zhou Y.H."/>
            <person name="Cheng J.X."/>
            <person name="Dai P.F."/>
            <person name="Guo W.B."/>
            <person name="Han X.H."/>
            <person name="Huang E.J."/>
            <person name="Li L.F."/>
            <person name="Wei W."/>
            <person name="Gao Y.C."/>
            <person name="Liu J.Z."/>
            <person name="Shao H.Z."/>
            <person name="Wang X."/>
            <person name="Wang C.C."/>
            <person name="Yang T.C."/>
            <person name="Huo Q.B."/>
            <person name="Li W."/>
            <person name="Chen H.Y."/>
            <person name="Chen S.E."/>
            <person name="Zhou L.G."/>
            <person name="Ni X.B."/>
            <person name="Tian J.H."/>
            <person name="Sheng Y."/>
            <person name="Liu T."/>
            <person name="Pan Y.S."/>
            <person name="Xia L.Y."/>
            <person name="Li J."/>
            <person name="Zhao F."/>
            <person name="Cao W.C."/>
        </authorList>
    </citation>
    <scope>NUCLEOTIDE SEQUENCE</scope>
    <source>
        <strain evidence="2">Rmic-2018</strain>
    </source>
</reference>
<evidence type="ECO:0000313" key="3">
    <source>
        <dbReference type="Proteomes" id="UP000821866"/>
    </source>
</evidence>
<keyword evidence="3" id="KW-1185">Reference proteome</keyword>
<proteinExistence type="predicted"/>
<accession>A0A9J6EBD7</accession>
<evidence type="ECO:0000256" key="1">
    <source>
        <dbReference type="SAM" id="MobiDB-lite"/>
    </source>
</evidence>
<dbReference type="AlphaFoldDB" id="A0A9J6EBD7"/>